<evidence type="ECO:0000313" key="10">
    <source>
        <dbReference type="EMBL" id="PDW02744.1"/>
    </source>
</evidence>
<evidence type="ECO:0000256" key="1">
    <source>
        <dbReference type="ARBA" id="ARBA00001933"/>
    </source>
</evidence>
<dbReference type="PANTHER" id="PTHR30244">
    <property type="entry name" value="TRANSAMINASE"/>
    <property type="match status" value="1"/>
</dbReference>
<feature type="modified residue" description="N6-(pyridoxal phosphate)lysine" evidence="7">
    <location>
        <position position="187"/>
    </location>
</feature>
<organism evidence="10 11">
    <name type="scientific">Candidatus Viridilinea mediisalina</name>
    <dbReference type="NCBI Taxonomy" id="2024553"/>
    <lineage>
        <taxon>Bacteria</taxon>
        <taxon>Bacillati</taxon>
        <taxon>Chloroflexota</taxon>
        <taxon>Chloroflexia</taxon>
        <taxon>Chloroflexales</taxon>
        <taxon>Chloroflexineae</taxon>
        <taxon>Oscillochloridaceae</taxon>
        <taxon>Candidatus Viridilinea</taxon>
    </lineage>
</organism>
<dbReference type="InterPro" id="IPR015424">
    <property type="entry name" value="PyrdxlP-dep_Trfase"/>
</dbReference>
<accession>A0A2A6RHY6</accession>
<evidence type="ECO:0000256" key="8">
    <source>
        <dbReference type="RuleBase" id="RU004508"/>
    </source>
</evidence>
<evidence type="ECO:0000256" key="4">
    <source>
        <dbReference type="ARBA" id="ARBA00022898"/>
    </source>
</evidence>
<dbReference type="FunFam" id="3.40.640.10:FF:000090">
    <property type="entry name" value="Pyridoxal phosphate-dependent aminotransferase"/>
    <property type="match status" value="1"/>
</dbReference>
<dbReference type="Proteomes" id="UP000220527">
    <property type="component" value="Unassembled WGS sequence"/>
</dbReference>
<dbReference type="InterPro" id="IPR015421">
    <property type="entry name" value="PyrdxlP-dep_Trfase_major"/>
</dbReference>
<dbReference type="Gene3D" id="3.40.640.10">
    <property type="entry name" value="Type I PLP-dependent aspartate aminotransferase-like (Major domain)"/>
    <property type="match status" value="1"/>
</dbReference>
<dbReference type="InterPro" id="IPR015422">
    <property type="entry name" value="PyrdxlP-dep_Trfase_small"/>
</dbReference>
<dbReference type="GO" id="GO:0030170">
    <property type="term" value="F:pyridoxal phosphate binding"/>
    <property type="evidence" value="ECO:0007669"/>
    <property type="project" value="TreeGrafter"/>
</dbReference>
<sequence>MIKIPLTKPYVGTEEAQAAQRPILAGWLTQGPEVAAFEQEFAAFCGAAHGVAVANCTAALHLALLVLGVGPGDEVVTVSHSYIATANVIRYCNANPIFIDIDPRTSNMDASLIAAALSPRTKAILVVHQMGMPADMAQINALAQHHKLPVIEDAACASGSSINWQGTWQQVGRPHSTMACFSFHPRKVITTGDGGMITTDNPEYAAQLRLLRQHGMSVNDRVRHSATQVVFEEHRIVGYNYRMSDVQAAIGREQLKRLPALVAARRRLAARYMQCLAALPGLELPHEPAWAQSNWQSFWVRLPATCKQRRVMQTMLDHGVATRRGIMNAHRERPYQRPAGYQLPHSEAAQDHNLILPLYPQMSDAEQDYVVEVLEQSLCQARTEEQKNRGTEEQKNRGTGEASPEKIC</sequence>
<keyword evidence="11" id="KW-1185">Reference proteome</keyword>
<evidence type="ECO:0000256" key="9">
    <source>
        <dbReference type="SAM" id="MobiDB-lite"/>
    </source>
</evidence>
<dbReference type="OrthoDB" id="9810913at2"/>
<evidence type="ECO:0000256" key="3">
    <source>
        <dbReference type="ARBA" id="ARBA00022679"/>
    </source>
</evidence>
<evidence type="ECO:0000256" key="5">
    <source>
        <dbReference type="ARBA" id="ARBA00037999"/>
    </source>
</evidence>
<evidence type="ECO:0000256" key="6">
    <source>
        <dbReference type="PIRSR" id="PIRSR000390-1"/>
    </source>
</evidence>
<evidence type="ECO:0000256" key="2">
    <source>
        <dbReference type="ARBA" id="ARBA00022576"/>
    </source>
</evidence>
<dbReference type="AlphaFoldDB" id="A0A2A6RHY6"/>
<comment type="cofactor">
    <cofactor evidence="1">
        <name>pyridoxal 5'-phosphate</name>
        <dbReference type="ChEBI" id="CHEBI:597326"/>
    </cofactor>
</comment>
<dbReference type="Pfam" id="PF01041">
    <property type="entry name" value="DegT_DnrJ_EryC1"/>
    <property type="match status" value="1"/>
</dbReference>
<proteinExistence type="inferred from homology"/>
<keyword evidence="4 7" id="KW-0663">Pyridoxal phosphate</keyword>
<keyword evidence="3 10" id="KW-0808">Transferase</keyword>
<dbReference type="GO" id="GO:0008483">
    <property type="term" value="F:transaminase activity"/>
    <property type="evidence" value="ECO:0007669"/>
    <property type="project" value="UniProtKB-KW"/>
</dbReference>
<dbReference type="InterPro" id="IPR000653">
    <property type="entry name" value="DegT/StrS_aminotransferase"/>
</dbReference>
<evidence type="ECO:0000256" key="7">
    <source>
        <dbReference type="PIRSR" id="PIRSR000390-2"/>
    </source>
</evidence>
<name>A0A2A6RHY6_9CHLR</name>
<reference evidence="11" key="1">
    <citation type="submission" date="2017-08" db="EMBL/GenBank/DDBJ databases">
        <authorList>
            <person name="Grouzdev D.S."/>
            <person name="Gaisin V.A."/>
            <person name="Rysina M.S."/>
            <person name="Gorlenko V.M."/>
        </authorList>
    </citation>
    <scope>NUCLEOTIDE SEQUENCE [LARGE SCALE GENOMIC DNA]</scope>
    <source>
        <strain evidence="11">Kir15-3F</strain>
    </source>
</reference>
<gene>
    <name evidence="10" type="ORF">CJ255_12300</name>
</gene>
<dbReference type="SUPFAM" id="SSF53383">
    <property type="entry name" value="PLP-dependent transferases"/>
    <property type="match status" value="1"/>
</dbReference>
<evidence type="ECO:0000313" key="11">
    <source>
        <dbReference type="Proteomes" id="UP000220527"/>
    </source>
</evidence>
<dbReference type="PIRSF" id="PIRSF000390">
    <property type="entry name" value="PLP_StrS"/>
    <property type="match status" value="1"/>
</dbReference>
<dbReference type="PANTHER" id="PTHR30244:SF34">
    <property type="entry name" value="DTDP-4-AMINO-4,6-DIDEOXYGALACTOSE TRANSAMINASE"/>
    <property type="match status" value="1"/>
</dbReference>
<feature type="region of interest" description="Disordered" evidence="9">
    <location>
        <begin position="383"/>
        <end position="408"/>
    </location>
</feature>
<keyword evidence="2 10" id="KW-0032">Aminotransferase</keyword>
<dbReference type="EMBL" id="NQWI01000053">
    <property type="protein sequence ID" value="PDW02744.1"/>
    <property type="molecule type" value="Genomic_DNA"/>
</dbReference>
<comment type="similarity">
    <text evidence="5 8">Belongs to the DegT/DnrJ/EryC1 family.</text>
</comment>
<feature type="active site" description="Proton acceptor" evidence="6">
    <location>
        <position position="187"/>
    </location>
</feature>
<comment type="caution">
    <text evidence="10">The sequence shown here is derived from an EMBL/GenBank/DDBJ whole genome shotgun (WGS) entry which is preliminary data.</text>
</comment>
<dbReference type="CDD" id="cd00616">
    <property type="entry name" value="AHBA_syn"/>
    <property type="match status" value="1"/>
</dbReference>
<dbReference type="Gene3D" id="3.90.1150.10">
    <property type="entry name" value="Aspartate Aminotransferase, domain 1"/>
    <property type="match status" value="1"/>
</dbReference>
<dbReference type="GO" id="GO:0000271">
    <property type="term" value="P:polysaccharide biosynthetic process"/>
    <property type="evidence" value="ECO:0007669"/>
    <property type="project" value="TreeGrafter"/>
</dbReference>
<protein>
    <submittedName>
        <fullName evidence="10">Aminotransferase DegT</fullName>
    </submittedName>
</protein>